<keyword evidence="1" id="KW-0732">Signal</keyword>
<dbReference type="PANTHER" id="PTHR48098">
    <property type="entry name" value="ENTEROCHELIN ESTERASE-RELATED"/>
    <property type="match status" value="1"/>
</dbReference>
<dbReference type="AlphaFoldDB" id="A0A5M6DHL9"/>
<proteinExistence type="predicted"/>
<dbReference type="SUPFAM" id="SSF81296">
    <property type="entry name" value="E set domains"/>
    <property type="match status" value="1"/>
</dbReference>
<reference evidence="2 3" key="1">
    <citation type="submission" date="2019-08" db="EMBL/GenBank/DDBJ databases">
        <authorList>
            <person name="Dhanesh K."/>
            <person name="Kumar G."/>
            <person name="Sasikala C."/>
            <person name="Venkata Ramana C."/>
        </authorList>
    </citation>
    <scope>NUCLEOTIDE SEQUENCE [LARGE SCALE GENOMIC DNA]</scope>
    <source>
        <strain evidence="2 3">JC645</strain>
    </source>
</reference>
<dbReference type="Proteomes" id="UP000324479">
    <property type="component" value="Unassembled WGS sequence"/>
</dbReference>
<dbReference type="Pfam" id="PF00756">
    <property type="entry name" value="Esterase"/>
    <property type="match status" value="1"/>
</dbReference>
<dbReference type="InterPro" id="IPR014756">
    <property type="entry name" value="Ig_E-set"/>
</dbReference>
<comment type="caution">
    <text evidence="2">The sequence shown here is derived from an EMBL/GenBank/DDBJ whole genome shotgun (WGS) entry which is preliminary data.</text>
</comment>
<feature type="signal peptide" evidence="1">
    <location>
        <begin position="1"/>
        <end position="19"/>
    </location>
</feature>
<evidence type="ECO:0000313" key="3">
    <source>
        <dbReference type="Proteomes" id="UP000324479"/>
    </source>
</evidence>
<organism evidence="2 3">
    <name type="scientific">Roseiconus nitratireducens</name>
    <dbReference type="NCBI Taxonomy" id="2605748"/>
    <lineage>
        <taxon>Bacteria</taxon>
        <taxon>Pseudomonadati</taxon>
        <taxon>Planctomycetota</taxon>
        <taxon>Planctomycetia</taxon>
        <taxon>Pirellulales</taxon>
        <taxon>Pirellulaceae</taxon>
        <taxon>Roseiconus</taxon>
    </lineage>
</organism>
<protein>
    <submittedName>
        <fullName evidence="2">Esterase</fullName>
    </submittedName>
</protein>
<keyword evidence="3" id="KW-1185">Reference proteome</keyword>
<accession>A0A5M6DHL9</accession>
<evidence type="ECO:0000256" key="1">
    <source>
        <dbReference type="SAM" id="SignalP"/>
    </source>
</evidence>
<dbReference type="SUPFAM" id="SSF53474">
    <property type="entry name" value="alpha/beta-Hydrolases"/>
    <property type="match status" value="1"/>
</dbReference>
<sequence>MRFPTLLLLSLSLISPAISPVISTAYSQRIQSPEVHPDGRVTLRVVAPEADEVVAEISRVEDGRFSLTKGDEGIWEGVHGPLKPGIYEYSFEVDQTPQIDRLNRWIKKWYSLNSLFEVPGDPPLLTEVQSVPHGVLHHHLYSSPVTDSQRRCIVYTPPSYQSDPDRTFPVLFLLHGFGDDQTAWTEVGRAHLIADNLIAAGKAKEMLIVMPHGHPVDLPYGDRDENYGAENNAAMQREIVEVLLPWVAEHYRVASTPEQRAIAGLSMGGGHAIRISLGSNAFGWVGAFSAAAPEEESLQELCPDLEQFKQQTRLFWIPCGKDDFLLERNEAFDKQLSDAGVTHQFVKTAGAHNWDVWRDDYLPKYLPQLFESPDSATAKRN</sequence>
<feature type="chain" id="PRO_5024300696" evidence="1">
    <location>
        <begin position="20"/>
        <end position="381"/>
    </location>
</feature>
<dbReference type="InterPro" id="IPR050583">
    <property type="entry name" value="Mycobacterial_A85_antigen"/>
</dbReference>
<dbReference type="InterPro" id="IPR000801">
    <property type="entry name" value="Esterase-like"/>
</dbReference>
<evidence type="ECO:0000313" key="2">
    <source>
        <dbReference type="EMBL" id="KAA5547021.1"/>
    </source>
</evidence>
<name>A0A5M6DHL9_9BACT</name>
<dbReference type="PANTHER" id="PTHR48098:SF1">
    <property type="entry name" value="DIACYLGLYCEROL ACYLTRANSFERASE_MYCOLYLTRANSFERASE AG85A"/>
    <property type="match status" value="1"/>
</dbReference>
<dbReference type="Gene3D" id="2.60.40.10">
    <property type="entry name" value="Immunoglobulins"/>
    <property type="match status" value="1"/>
</dbReference>
<gene>
    <name evidence="2" type="ORF">FYK55_00965</name>
</gene>
<dbReference type="EMBL" id="VWOX01000001">
    <property type="protein sequence ID" value="KAA5547021.1"/>
    <property type="molecule type" value="Genomic_DNA"/>
</dbReference>
<dbReference type="InterPro" id="IPR029058">
    <property type="entry name" value="AB_hydrolase_fold"/>
</dbReference>
<dbReference type="InterPro" id="IPR013783">
    <property type="entry name" value="Ig-like_fold"/>
</dbReference>
<dbReference type="Gene3D" id="3.40.50.1820">
    <property type="entry name" value="alpha/beta hydrolase"/>
    <property type="match status" value="1"/>
</dbReference>
<dbReference type="GO" id="GO:0016747">
    <property type="term" value="F:acyltransferase activity, transferring groups other than amino-acyl groups"/>
    <property type="evidence" value="ECO:0007669"/>
    <property type="project" value="TreeGrafter"/>
</dbReference>